<keyword evidence="1" id="KW-0547">Nucleotide-binding</keyword>
<keyword evidence="1" id="KW-0347">Helicase</keyword>
<dbReference type="EMBL" id="BKCJ010000828">
    <property type="protein sequence ID" value="GEU36600.1"/>
    <property type="molecule type" value="Genomic_DNA"/>
</dbReference>
<name>A0A6L2JIL6_TANCI</name>
<reference evidence="1" key="1">
    <citation type="journal article" date="2019" name="Sci. Rep.">
        <title>Draft genome of Tanacetum cinerariifolium, the natural source of mosquito coil.</title>
        <authorList>
            <person name="Yamashiro T."/>
            <person name="Shiraishi A."/>
            <person name="Satake H."/>
            <person name="Nakayama K."/>
        </authorList>
    </citation>
    <scope>NUCLEOTIDE SEQUENCE</scope>
</reference>
<evidence type="ECO:0000313" key="1">
    <source>
        <dbReference type="EMBL" id="GEU36600.1"/>
    </source>
</evidence>
<keyword evidence="1" id="KW-0067">ATP-binding</keyword>
<keyword evidence="1" id="KW-0378">Hydrolase</keyword>
<proteinExistence type="predicted"/>
<gene>
    <name evidence="1" type="ORF">Tci_008578</name>
</gene>
<organism evidence="1">
    <name type="scientific">Tanacetum cinerariifolium</name>
    <name type="common">Dalmatian daisy</name>
    <name type="synonym">Chrysanthemum cinerariifolium</name>
    <dbReference type="NCBI Taxonomy" id="118510"/>
    <lineage>
        <taxon>Eukaryota</taxon>
        <taxon>Viridiplantae</taxon>
        <taxon>Streptophyta</taxon>
        <taxon>Embryophyta</taxon>
        <taxon>Tracheophyta</taxon>
        <taxon>Spermatophyta</taxon>
        <taxon>Magnoliopsida</taxon>
        <taxon>eudicotyledons</taxon>
        <taxon>Gunneridae</taxon>
        <taxon>Pentapetalae</taxon>
        <taxon>asterids</taxon>
        <taxon>campanulids</taxon>
        <taxon>Asterales</taxon>
        <taxon>Asteraceae</taxon>
        <taxon>Asteroideae</taxon>
        <taxon>Anthemideae</taxon>
        <taxon>Anthemidinae</taxon>
        <taxon>Tanacetum</taxon>
    </lineage>
</organism>
<sequence length="136" mass="15556">MRLLRPGLSEDEKKHSKTFMKWLLNVGNDELGEPNEEYNDDSSCINILHEHCVTADEEGMHGDKRNKNVLSDGILKHHETPWVFATRARTKGWITNQATVKCQPVGRFMQQYKNDCKIFNVKGGAFVKGSIGFDYL</sequence>
<comment type="caution">
    <text evidence="1">The sequence shown here is derived from an EMBL/GenBank/DDBJ whole genome shotgun (WGS) entry which is preliminary data.</text>
</comment>
<dbReference type="AlphaFoldDB" id="A0A6L2JIL6"/>
<protein>
    <submittedName>
        <fullName evidence="1">DNA helicase</fullName>
    </submittedName>
</protein>
<accession>A0A6L2JIL6</accession>
<dbReference type="GO" id="GO:0004386">
    <property type="term" value="F:helicase activity"/>
    <property type="evidence" value="ECO:0007669"/>
    <property type="project" value="UniProtKB-KW"/>
</dbReference>